<name>A0A0A9BG06_ARUDO</name>
<reference evidence="1" key="1">
    <citation type="submission" date="2014-09" db="EMBL/GenBank/DDBJ databases">
        <authorList>
            <person name="Magalhaes I.L.F."/>
            <person name="Oliveira U."/>
            <person name="Santos F.R."/>
            <person name="Vidigal T.H.D.A."/>
            <person name="Brescovit A.D."/>
            <person name="Santos A.J."/>
        </authorList>
    </citation>
    <scope>NUCLEOTIDE SEQUENCE</scope>
    <source>
        <tissue evidence="1">Shoot tissue taken approximately 20 cm above the soil surface</tissue>
    </source>
</reference>
<organism evidence="1">
    <name type="scientific">Arundo donax</name>
    <name type="common">Giant reed</name>
    <name type="synonym">Donax arundinaceus</name>
    <dbReference type="NCBI Taxonomy" id="35708"/>
    <lineage>
        <taxon>Eukaryota</taxon>
        <taxon>Viridiplantae</taxon>
        <taxon>Streptophyta</taxon>
        <taxon>Embryophyta</taxon>
        <taxon>Tracheophyta</taxon>
        <taxon>Spermatophyta</taxon>
        <taxon>Magnoliopsida</taxon>
        <taxon>Liliopsida</taxon>
        <taxon>Poales</taxon>
        <taxon>Poaceae</taxon>
        <taxon>PACMAD clade</taxon>
        <taxon>Arundinoideae</taxon>
        <taxon>Arundineae</taxon>
        <taxon>Arundo</taxon>
    </lineage>
</organism>
<sequence>MGQVLHGPLPAITNP</sequence>
<proteinExistence type="predicted"/>
<protein>
    <submittedName>
        <fullName evidence="1">Uncharacterized protein</fullName>
    </submittedName>
</protein>
<accession>A0A0A9BG06</accession>
<dbReference type="EMBL" id="GBRH01239663">
    <property type="protein sequence ID" value="JAD58232.1"/>
    <property type="molecule type" value="Transcribed_RNA"/>
</dbReference>
<reference evidence="1" key="2">
    <citation type="journal article" date="2015" name="Data Brief">
        <title>Shoot transcriptome of the giant reed, Arundo donax.</title>
        <authorList>
            <person name="Barrero R.A."/>
            <person name="Guerrero F.D."/>
            <person name="Moolhuijzen P."/>
            <person name="Goolsby J.A."/>
            <person name="Tidwell J."/>
            <person name="Bellgard S.E."/>
            <person name="Bellgard M.I."/>
        </authorList>
    </citation>
    <scope>NUCLEOTIDE SEQUENCE</scope>
    <source>
        <tissue evidence="1">Shoot tissue taken approximately 20 cm above the soil surface</tissue>
    </source>
</reference>
<evidence type="ECO:0000313" key="1">
    <source>
        <dbReference type="EMBL" id="JAD58232.1"/>
    </source>
</evidence>